<gene>
    <name evidence="1" type="primary">Contig3367.g3611</name>
    <name evidence="1" type="ORF">STYLEM_10440</name>
</gene>
<name>A0A078AGU0_STYLE</name>
<dbReference type="Proteomes" id="UP000039865">
    <property type="component" value="Unassembled WGS sequence"/>
</dbReference>
<sequence>MLNKRKQLIAGFNQDLVEDIEENTNFLVAKRKNRIRKGKSLKDKYLYHTIGDGFVKGGIIIDGSEQQEQISLNNTNMNMNKTLQISETISNHMYNQQDGKNVILNNTIGDEQHNTQNSAMVRRNSSSLNYRRPSTAHREDSFIYQSKAPRIQFNKKIQQQQDDIIAQLNQQPQTIQQPLQDENLKSRNIQTSQGFRATSQINQNVSTMSTQQKMPLSQRGIPIRGFNNTFGTVKGPQKNLNNNEFIAMIKNRGEYRRDKMVKKLTNQFIHSVQPMKDENQQNKQALLFPITRSIVTCNKSATKQRDIKLELDKDPGSPFCHPMQKYQSRPQSQNAFARPSYARRESMKYMGSAQIEIHKVSKFAAQT</sequence>
<reference evidence="1 2" key="1">
    <citation type="submission" date="2014-06" db="EMBL/GenBank/DDBJ databases">
        <authorList>
            <person name="Swart Estienne"/>
        </authorList>
    </citation>
    <scope>NUCLEOTIDE SEQUENCE [LARGE SCALE GENOMIC DNA]</scope>
    <source>
        <strain evidence="1 2">130c</strain>
    </source>
</reference>
<organism evidence="1 2">
    <name type="scientific">Stylonychia lemnae</name>
    <name type="common">Ciliate</name>
    <dbReference type="NCBI Taxonomy" id="5949"/>
    <lineage>
        <taxon>Eukaryota</taxon>
        <taxon>Sar</taxon>
        <taxon>Alveolata</taxon>
        <taxon>Ciliophora</taxon>
        <taxon>Intramacronucleata</taxon>
        <taxon>Spirotrichea</taxon>
        <taxon>Stichotrichia</taxon>
        <taxon>Sporadotrichida</taxon>
        <taxon>Oxytrichidae</taxon>
        <taxon>Stylonychinae</taxon>
        <taxon>Stylonychia</taxon>
    </lineage>
</organism>
<protein>
    <submittedName>
        <fullName evidence="1">Uncharacterized protein</fullName>
    </submittedName>
</protein>
<evidence type="ECO:0000313" key="2">
    <source>
        <dbReference type="Proteomes" id="UP000039865"/>
    </source>
</evidence>
<dbReference type="EMBL" id="CCKQ01009919">
    <property type="protein sequence ID" value="CDW81424.1"/>
    <property type="molecule type" value="Genomic_DNA"/>
</dbReference>
<dbReference type="InParanoid" id="A0A078AGU0"/>
<proteinExistence type="predicted"/>
<accession>A0A078AGU0</accession>
<evidence type="ECO:0000313" key="1">
    <source>
        <dbReference type="EMBL" id="CDW81424.1"/>
    </source>
</evidence>
<keyword evidence="2" id="KW-1185">Reference proteome</keyword>
<dbReference type="AlphaFoldDB" id="A0A078AGU0"/>